<keyword evidence="1" id="KW-0732">Signal</keyword>
<comment type="caution">
    <text evidence="3">The sequence shown here is derived from an EMBL/GenBank/DDBJ whole genome shotgun (WGS) entry which is preliminary data.</text>
</comment>
<dbReference type="RefSeq" id="WP_131886379.1">
    <property type="nucleotide sequence ID" value="NZ_CP143053.1"/>
</dbReference>
<name>A0A4V2W7M7_9ACTN</name>
<dbReference type="Pfam" id="PF00188">
    <property type="entry name" value="CAP"/>
    <property type="match status" value="1"/>
</dbReference>
<evidence type="ECO:0000313" key="3">
    <source>
        <dbReference type="EMBL" id="TCW21203.1"/>
    </source>
</evidence>
<dbReference type="EMBL" id="SMCX01000027">
    <property type="protein sequence ID" value="TCW21203.1"/>
    <property type="molecule type" value="Genomic_DNA"/>
</dbReference>
<evidence type="ECO:0000259" key="2">
    <source>
        <dbReference type="Pfam" id="PF00188"/>
    </source>
</evidence>
<dbReference type="Proteomes" id="UP000295805">
    <property type="component" value="Unassembled WGS sequence"/>
</dbReference>
<dbReference type="GeneID" id="89529432"/>
<feature type="domain" description="SCP" evidence="2">
    <location>
        <begin position="59"/>
        <end position="173"/>
    </location>
</feature>
<dbReference type="PANTHER" id="PTHR31157:SF1">
    <property type="entry name" value="SCP DOMAIN-CONTAINING PROTEIN"/>
    <property type="match status" value="1"/>
</dbReference>
<feature type="chain" id="PRO_5020432612" evidence="1">
    <location>
        <begin position="29"/>
        <end position="177"/>
    </location>
</feature>
<evidence type="ECO:0000313" key="4">
    <source>
        <dbReference type="Proteomes" id="UP000295805"/>
    </source>
</evidence>
<dbReference type="PANTHER" id="PTHR31157">
    <property type="entry name" value="SCP DOMAIN-CONTAINING PROTEIN"/>
    <property type="match status" value="1"/>
</dbReference>
<dbReference type="InterPro" id="IPR014044">
    <property type="entry name" value="CAP_dom"/>
</dbReference>
<dbReference type="InterPro" id="IPR035940">
    <property type="entry name" value="CAP_sf"/>
</dbReference>
<gene>
    <name evidence="3" type="ORF">EDD19_12739</name>
</gene>
<dbReference type="Gene3D" id="3.40.33.10">
    <property type="entry name" value="CAP"/>
    <property type="match status" value="1"/>
</dbReference>
<proteinExistence type="predicted"/>
<accession>A0A4V2W7M7</accession>
<evidence type="ECO:0000256" key="1">
    <source>
        <dbReference type="SAM" id="SignalP"/>
    </source>
</evidence>
<dbReference type="SUPFAM" id="SSF55797">
    <property type="entry name" value="PR-1-like"/>
    <property type="match status" value="1"/>
</dbReference>
<protein>
    <submittedName>
        <fullName evidence="3">Uncharacterized protein YkwD</fullName>
    </submittedName>
</protein>
<dbReference type="CDD" id="cd05379">
    <property type="entry name" value="CAP_bacterial"/>
    <property type="match status" value="1"/>
</dbReference>
<sequence>MRTIARLRIRAVVIAAATFTVLTAPVTAAQSLEFTMATPAPCESATPAELEQVIEDVHEHTNRERAAAKVAPVKRLESLDGIAQTWSEQMATEDRMYHNPGIRAQVTAAYPGQWRSYGENVLQNWCGASGETLVRQWMNSTPHRVNLLNPAHTHLGVGADVAASSKLYSTQNFVSLR</sequence>
<dbReference type="AlphaFoldDB" id="A0A4V2W7M7"/>
<organism evidence="3 4">
    <name type="scientific">Dietzia cinnamea</name>
    <dbReference type="NCBI Taxonomy" id="321318"/>
    <lineage>
        <taxon>Bacteria</taxon>
        <taxon>Bacillati</taxon>
        <taxon>Actinomycetota</taxon>
        <taxon>Actinomycetes</taxon>
        <taxon>Mycobacteriales</taxon>
        <taxon>Dietziaceae</taxon>
        <taxon>Dietzia</taxon>
    </lineage>
</organism>
<feature type="signal peptide" evidence="1">
    <location>
        <begin position="1"/>
        <end position="28"/>
    </location>
</feature>
<reference evidence="3 4" key="1">
    <citation type="submission" date="2019-03" db="EMBL/GenBank/DDBJ databases">
        <title>Root nodule microbial communities of legume samples collected from USA, Mexico and Botswana.</title>
        <authorList>
            <person name="Hirsch A."/>
        </authorList>
    </citation>
    <scope>NUCLEOTIDE SEQUENCE [LARGE SCALE GENOMIC DNA]</scope>
    <source>
        <strain evidence="3 4">55</strain>
    </source>
</reference>